<dbReference type="Proteomes" id="UP000838756">
    <property type="component" value="Unassembled WGS sequence"/>
</dbReference>
<evidence type="ECO:0000313" key="2">
    <source>
        <dbReference type="Proteomes" id="UP000838756"/>
    </source>
</evidence>
<dbReference type="AlphaFoldDB" id="A0A8S4QRT3"/>
<organism evidence="1 2">
    <name type="scientific">Pararge aegeria aegeria</name>
    <dbReference type="NCBI Taxonomy" id="348720"/>
    <lineage>
        <taxon>Eukaryota</taxon>
        <taxon>Metazoa</taxon>
        <taxon>Ecdysozoa</taxon>
        <taxon>Arthropoda</taxon>
        <taxon>Hexapoda</taxon>
        <taxon>Insecta</taxon>
        <taxon>Pterygota</taxon>
        <taxon>Neoptera</taxon>
        <taxon>Endopterygota</taxon>
        <taxon>Lepidoptera</taxon>
        <taxon>Glossata</taxon>
        <taxon>Ditrysia</taxon>
        <taxon>Papilionoidea</taxon>
        <taxon>Nymphalidae</taxon>
        <taxon>Satyrinae</taxon>
        <taxon>Satyrini</taxon>
        <taxon>Parargina</taxon>
        <taxon>Pararge</taxon>
    </lineage>
</organism>
<protein>
    <submittedName>
        <fullName evidence="1">Jg9835 protein</fullName>
    </submittedName>
</protein>
<sequence length="79" mass="8442">MRCRQSLHDIRASAAEAHPRLARYATLRNASELPTSVECVAHRSHACPTADHTRAPVMSITASTLAPPDAASEHPTGDT</sequence>
<evidence type="ECO:0000313" key="1">
    <source>
        <dbReference type="EMBL" id="CAH2218088.1"/>
    </source>
</evidence>
<gene>
    <name evidence="1" type="primary">jg9835</name>
    <name evidence="1" type="ORF">PAEG_LOCUS5937</name>
</gene>
<reference evidence="1" key="1">
    <citation type="submission" date="2022-03" db="EMBL/GenBank/DDBJ databases">
        <authorList>
            <person name="Lindestad O."/>
        </authorList>
    </citation>
    <scope>NUCLEOTIDE SEQUENCE</scope>
</reference>
<proteinExistence type="predicted"/>
<keyword evidence="2" id="KW-1185">Reference proteome</keyword>
<name>A0A8S4QRT3_9NEOP</name>
<dbReference type="EMBL" id="CAKXAJ010019018">
    <property type="protein sequence ID" value="CAH2218088.1"/>
    <property type="molecule type" value="Genomic_DNA"/>
</dbReference>
<accession>A0A8S4QRT3</accession>
<comment type="caution">
    <text evidence="1">The sequence shown here is derived from an EMBL/GenBank/DDBJ whole genome shotgun (WGS) entry which is preliminary data.</text>
</comment>